<sequence>MHYDTGLRPYTSKRVEEIERADILVGIPCYNNELTIAHVVQMVSHGLFRHYKDLRS</sequence>
<dbReference type="EMBL" id="BARU01013181">
    <property type="protein sequence ID" value="GAH33850.1"/>
    <property type="molecule type" value="Genomic_DNA"/>
</dbReference>
<accession>X1FMV0</accession>
<feature type="non-terminal residue" evidence="1">
    <location>
        <position position="56"/>
    </location>
</feature>
<evidence type="ECO:0000313" key="1">
    <source>
        <dbReference type="EMBL" id="GAH33850.1"/>
    </source>
</evidence>
<organism evidence="1">
    <name type="scientific">marine sediment metagenome</name>
    <dbReference type="NCBI Taxonomy" id="412755"/>
    <lineage>
        <taxon>unclassified sequences</taxon>
        <taxon>metagenomes</taxon>
        <taxon>ecological metagenomes</taxon>
    </lineage>
</organism>
<name>X1FMV0_9ZZZZ</name>
<reference evidence="1" key="1">
    <citation type="journal article" date="2014" name="Front. Microbiol.">
        <title>High frequency of phylogenetically diverse reductive dehalogenase-homologous genes in deep subseafloor sedimentary metagenomes.</title>
        <authorList>
            <person name="Kawai M."/>
            <person name="Futagami T."/>
            <person name="Toyoda A."/>
            <person name="Takaki Y."/>
            <person name="Nishi S."/>
            <person name="Hori S."/>
            <person name="Arai W."/>
            <person name="Tsubouchi T."/>
            <person name="Morono Y."/>
            <person name="Uchiyama I."/>
            <person name="Ito T."/>
            <person name="Fujiyama A."/>
            <person name="Inagaki F."/>
            <person name="Takami H."/>
        </authorList>
    </citation>
    <scope>NUCLEOTIDE SEQUENCE</scope>
    <source>
        <strain evidence="1">Expedition CK06-06</strain>
    </source>
</reference>
<proteinExistence type="predicted"/>
<dbReference type="AlphaFoldDB" id="X1FMV0"/>
<protein>
    <submittedName>
        <fullName evidence="1">Uncharacterized protein</fullName>
    </submittedName>
</protein>
<comment type="caution">
    <text evidence="1">The sequence shown here is derived from an EMBL/GenBank/DDBJ whole genome shotgun (WGS) entry which is preliminary data.</text>
</comment>
<gene>
    <name evidence="1" type="ORF">S03H2_23948</name>
</gene>